<accession>A0A927MKB5</accession>
<protein>
    <submittedName>
        <fullName evidence="1">Uncharacterized protein</fullName>
    </submittedName>
</protein>
<dbReference type="EMBL" id="JADBEL010000014">
    <property type="protein sequence ID" value="MBE1555508.1"/>
    <property type="molecule type" value="Genomic_DNA"/>
</dbReference>
<dbReference type="RefSeq" id="WP_192599223.1">
    <property type="nucleotide sequence ID" value="NZ_JADBEL010000014.1"/>
</dbReference>
<evidence type="ECO:0000313" key="2">
    <source>
        <dbReference type="Proteomes" id="UP000658225"/>
    </source>
</evidence>
<evidence type="ECO:0000313" key="1">
    <source>
        <dbReference type="EMBL" id="MBE1555508.1"/>
    </source>
</evidence>
<dbReference type="AlphaFoldDB" id="A0A927MKB5"/>
<comment type="caution">
    <text evidence="1">The sequence shown here is derived from an EMBL/GenBank/DDBJ whole genome shotgun (WGS) entry which is preliminary data.</text>
</comment>
<dbReference type="Proteomes" id="UP000658225">
    <property type="component" value="Unassembled WGS sequence"/>
</dbReference>
<keyword evidence="2" id="KW-1185">Reference proteome</keyword>
<sequence>MSTKEIVKPTPESQNNHVMNALKEVKLIQAGKLPKKSARDFLKESRQR</sequence>
<gene>
    <name evidence="1" type="ORF">H4683_002628</name>
</gene>
<proteinExistence type="predicted"/>
<name>A0A927MKB5_9BACL</name>
<reference evidence="1" key="1">
    <citation type="submission" date="2020-10" db="EMBL/GenBank/DDBJ databases">
        <title>Genomic Encyclopedia of Type Strains, Phase IV (KMG-IV): sequencing the most valuable type-strain genomes for metagenomic binning, comparative biology and taxonomic classification.</title>
        <authorList>
            <person name="Goeker M."/>
        </authorList>
    </citation>
    <scope>NUCLEOTIDE SEQUENCE</scope>
    <source>
        <strain evidence="1">DSM 13886</strain>
    </source>
</reference>
<organism evidence="1 2">
    <name type="scientific">Sporosarcina limicola</name>
    <dbReference type="NCBI Taxonomy" id="34101"/>
    <lineage>
        <taxon>Bacteria</taxon>
        <taxon>Bacillati</taxon>
        <taxon>Bacillota</taxon>
        <taxon>Bacilli</taxon>
        <taxon>Bacillales</taxon>
        <taxon>Caryophanaceae</taxon>
        <taxon>Sporosarcina</taxon>
    </lineage>
</organism>